<dbReference type="OMA" id="CFDEVEN"/>
<organism evidence="3 4">
    <name type="scientific">Taxus chinensis</name>
    <name type="common">Chinese yew</name>
    <name type="synonym">Taxus wallichiana var. chinensis</name>
    <dbReference type="NCBI Taxonomy" id="29808"/>
    <lineage>
        <taxon>Eukaryota</taxon>
        <taxon>Viridiplantae</taxon>
        <taxon>Streptophyta</taxon>
        <taxon>Embryophyta</taxon>
        <taxon>Tracheophyta</taxon>
        <taxon>Spermatophyta</taxon>
        <taxon>Pinopsida</taxon>
        <taxon>Pinidae</taxon>
        <taxon>Conifers II</taxon>
        <taxon>Cupressales</taxon>
        <taxon>Taxaceae</taxon>
        <taxon>Taxus</taxon>
    </lineage>
</organism>
<dbReference type="Pfam" id="PF20431">
    <property type="entry name" value="E_motif"/>
    <property type="match status" value="1"/>
</dbReference>
<dbReference type="Pfam" id="PF01535">
    <property type="entry name" value="PPR"/>
    <property type="match status" value="2"/>
</dbReference>
<dbReference type="PANTHER" id="PTHR47926">
    <property type="entry name" value="PENTATRICOPEPTIDE REPEAT-CONTAINING PROTEIN"/>
    <property type="match status" value="1"/>
</dbReference>
<dbReference type="FunFam" id="1.25.40.10:FF:000196">
    <property type="entry name" value="Pentatricopeptide repeat-containing protein At4g14850"/>
    <property type="match status" value="2"/>
</dbReference>
<dbReference type="Pfam" id="PF13041">
    <property type="entry name" value="PPR_2"/>
    <property type="match status" value="5"/>
</dbReference>
<evidence type="ECO:0000256" key="2">
    <source>
        <dbReference type="PROSITE-ProRule" id="PRU00708"/>
    </source>
</evidence>
<evidence type="ECO:0000313" key="3">
    <source>
        <dbReference type="EMBL" id="KAH9291214.1"/>
    </source>
</evidence>
<evidence type="ECO:0000256" key="1">
    <source>
        <dbReference type="ARBA" id="ARBA00022737"/>
    </source>
</evidence>
<evidence type="ECO:0008006" key="5">
    <source>
        <dbReference type="Google" id="ProtNLM"/>
    </source>
</evidence>
<feature type="repeat" description="PPR" evidence="2">
    <location>
        <begin position="164"/>
        <end position="198"/>
    </location>
</feature>
<name>A0AA38C6H6_TAXCH</name>
<gene>
    <name evidence="3" type="ORF">KI387_043595</name>
</gene>
<feature type="repeat" description="PPR" evidence="2">
    <location>
        <begin position="366"/>
        <end position="400"/>
    </location>
</feature>
<feature type="repeat" description="PPR" evidence="2">
    <location>
        <begin position="265"/>
        <end position="299"/>
    </location>
</feature>
<dbReference type="EMBL" id="JAHRHJ020003765">
    <property type="protein sequence ID" value="KAH9291214.1"/>
    <property type="molecule type" value="Genomic_DNA"/>
</dbReference>
<dbReference type="FunFam" id="1.25.40.10:FF:000366">
    <property type="entry name" value="Pentatricopeptide (PPR) repeat-containing protein"/>
    <property type="match status" value="1"/>
</dbReference>
<dbReference type="FunFam" id="1.25.40.10:FF:000031">
    <property type="entry name" value="Pentatricopeptide repeat-containing protein mitochondrial"/>
    <property type="match status" value="2"/>
</dbReference>
<reference evidence="3 4" key="1">
    <citation type="journal article" date="2021" name="Nat. Plants">
        <title>The Taxus genome provides insights into paclitaxel biosynthesis.</title>
        <authorList>
            <person name="Xiong X."/>
            <person name="Gou J."/>
            <person name="Liao Q."/>
            <person name="Li Y."/>
            <person name="Zhou Q."/>
            <person name="Bi G."/>
            <person name="Li C."/>
            <person name="Du R."/>
            <person name="Wang X."/>
            <person name="Sun T."/>
            <person name="Guo L."/>
            <person name="Liang H."/>
            <person name="Lu P."/>
            <person name="Wu Y."/>
            <person name="Zhang Z."/>
            <person name="Ro D.K."/>
            <person name="Shang Y."/>
            <person name="Huang S."/>
            <person name="Yan J."/>
        </authorList>
    </citation>
    <scope>NUCLEOTIDE SEQUENCE [LARGE SCALE GENOMIC DNA]</scope>
    <source>
        <strain evidence="3">Ta-2019</strain>
    </source>
</reference>
<evidence type="ECO:0000313" key="4">
    <source>
        <dbReference type="Proteomes" id="UP000824469"/>
    </source>
</evidence>
<dbReference type="NCBIfam" id="TIGR00756">
    <property type="entry name" value="PPR"/>
    <property type="match status" value="6"/>
</dbReference>
<comment type="caution">
    <text evidence="3">The sequence shown here is derived from an EMBL/GenBank/DDBJ whole genome shotgun (WGS) entry which is preliminary data.</text>
</comment>
<dbReference type="Pfam" id="PF13812">
    <property type="entry name" value="PPR_3"/>
    <property type="match status" value="2"/>
</dbReference>
<feature type="repeat" description="PPR" evidence="2">
    <location>
        <begin position="467"/>
        <end position="501"/>
    </location>
</feature>
<feature type="repeat" description="PPR" evidence="2">
    <location>
        <begin position="568"/>
        <end position="602"/>
    </location>
</feature>
<dbReference type="GO" id="GO:0009451">
    <property type="term" value="P:RNA modification"/>
    <property type="evidence" value="ECO:0007669"/>
    <property type="project" value="InterPro"/>
</dbReference>
<dbReference type="Pfam" id="PF20430">
    <property type="entry name" value="Eplus_motif"/>
    <property type="match status" value="1"/>
</dbReference>
<proteinExistence type="predicted"/>
<sequence length="799" mass="89363">YVRLLKSAVYDKSHGEGKILHTHIVKNGFECNLFLANHLITMYAKCGNLGDARQAFDKMSQRDAVSWTALIAGYVQNGNDMEGFDFFHQMHREGIKSDRFSLCSVLRASASMAVLEAGKQVHAHAIKQLIEGDVFVGSALVDMYGKCSNLKSAQKVFDKMSERNVVTWTAMVSGYAQNGYSQESFHLFVEMQRLGMQPNLITYAGILTAFTDPVYVEQGRQVHGCIEKAGLAENVSVANALVTMYVKCGKMEDARIVFDTLPNPNMVSWTAMIAGYAQHEHGKEALELFIKMQIANQNPNQFTFASVIKACATDGAIEQGKKIHSHVIKSGTEKHVYVGNALVTMYARCKNMESSQKAFEEIVAPDMISYTALVTGYAQNEYCMETLNLFREMWRSGVEMDNFVLSTVLSASSSLGALEMGNQLHTHAIKAGFEYDLYVQNALLDMYVKSKNIKDSQKVFDKMLYKDIASWNAIISGYSQSGHGENALKLFFQMQTNNMDKDLFSFASVLSASASLAAMEQGRKIHASVIKTGYESDISVGNALADMYAKGGSIRTARKVFDNMPKKDSVTYNVIISGYAQHGDGKKALQFFEQMQLGHMPPNDITFICVLSACSHVGLVNEGRKYFNSMIQDHNIKPRMEHYACMVDLLSRAACFDEVENFINDMPFEPAVLIWRTLLGGCRIHRNIELGKHAAKCALELEPQDAATYVLLSNMFAEANMQIDAVNVRKLMKDRRVRKEPGQSWIELKDKVHSFIVGDKFHPQTTEIYAKLKTLTHQMKEAGYVPDTSFVLNDCDYNQ</sequence>
<protein>
    <recommendedName>
        <fullName evidence="5">Pentatricopeptide repeat-containing protein</fullName>
    </recommendedName>
</protein>
<dbReference type="InterPro" id="IPR046848">
    <property type="entry name" value="E_motif"/>
</dbReference>
<dbReference type="InterPro" id="IPR002885">
    <property type="entry name" value="PPR_rpt"/>
</dbReference>
<dbReference type="GO" id="GO:0003723">
    <property type="term" value="F:RNA binding"/>
    <property type="evidence" value="ECO:0007669"/>
    <property type="project" value="InterPro"/>
</dbReference>
<dbReference type="Gene3D" id="1.25.40.10">
    <property type="entry name" value="Tetratricopeptide repeat domain"/>
    <property type="match status" value="6"/>
</dbReference>
<dbReference type="InterPro" id="IPR046849">
    <property type="entry name" value="E2_motif"/>
</dbReference>
<accession>A0AA38C6H6</accession>
<dbReference type="PROSITE" id="PS51375">
    <property type="entry name" value="PPR"/>
    <property type="match status" value="6"/>
</dbReference>
<dbReference type="Proteomes" id="UP000824469">
    <property type="component" value="Unassembled WGS sequence"/>
</dbReference>
<dbReference type="FunFam" id="1.25.40.10:FF:000344">
    <property type="entry name" value="Pentatricopeptide repeat-containing protein"/>
    <property type="match status" value="1"/>
</dbReference>
<dbReference type="AlphaFoldDB" id="A0AA38C6H6"/>
<feature type="non-terminal residue" evidence="3">
    <location>
        <position position="1"/>
    </location>
</feature>
<feature type="repeat" description="PPR" evidence="2">
    <location>
        <begin position="63"/>
        <end position="97"/>
    </location>
</feature>
<dbReference type="InterPro" id="IPR046960">
    <property type="entry name" value="PPR_At4g14850-like_plant"/>
</dbReference>
<dbReference type="FunFam" id="1.25.40.10:FF:000073">
    <property type="entry name" value="Pentatricopeptide repeat-containing protein chloroplastic"/>
    <property type="match status" value="1"/>
</dbReference>
<keyword evidence="1" id="KW-0677">Repeat</keyword>
<keyword evidence="4" id="KW-1185">Reference proteome</keyword>
<dbReference type="InterPro" id="IPR011990">
    <property type="entry name" value="TPR-like_helical_dom_sf"/>
</dbReference>